<dbReference type="GO" id="GO:0006310">
    <property type="term" value="P:DNA recombination"/>
    <property type="evidence" value="ECO:0007669"/>
    <property type="project" value="InterPro"/>
</dbReference>
<dbReference type="Pfam" id="PF01068">
    <property type="entry name" value="DNA_ligase_A_M"/>
    <property type="match status" value="1"/>
</dbReference>
<dbReference type="Gene3D" id="3.30.470.30">
    <property type="entry name" value="DNA ligase/mRNA capping enzyme"/>
    <property type="match status" value="1"/>
</dbReference>
<gene>
    <name evidence="6" type="ORF">ABNN70_13600</name>
</gene>
<dbReference type="PANTHER" id="PTHR45674:SF4">
    <property type="entry name" value="DNA LIGASE 1"/>
    <property type="match status" value="1"/>
</dbReference>
<reference evidence="6" key="1">
    <citation type="submission" date="2024-06" db="EMBL/GenBank/DDBJ databases">
        <authorList>
            <person name="Fan A."/>
            <person name="Zhang F.Y."/>
            <person name="Zhang L."/>
        </authorList>
    </citation>
    <scope>NUCLEOTIDE SEQUENCE</scope>
    <source>
        <strain evidence="6">Y61</strain>
    </source>
</reference>
<evidence type="ECO:0000256" key="3">
    <source>
        <dbReference type="ARBA" id="ARBA00022598"/>
    </source>
</evidence>
<dbReference type="EMBL" id="CP159510">
    <property type="protein sequence ID" value="XCJ16666.1"/>
    <property type="molecule type" value="Genomic_DNA"/>
</dbReference>
<organism evidence="6">
    <name type="scientific">Sporolactobacillus sp. Y61</name>
    <dbReference type="NCBI Taxonomy" id="3160863"/>
    <lineage>
        <taxon>Bacteria</taxon>
        <taxon>Bacillati</taxon>
        <taxon>Bacillota</taxon>
        <taxon>Bacilli</taxon>
        <taxon>Bacillales</taxon>
        <taxon>Sporolactobacillaceae</taxon>
        <taxon>Sporolactobacillus</taxon>
    </lineage>
</organism>
<dbReference type="InterPro" id="IPR012340">
    <property type="entry name" value="NA-bd_OB-fold"/>
</dbReference>
<dbReference type="GO" id="GO:0005524">
    <property type="term" value="F:ATP binding"/>
    <property type="evidence" value="ECO:0007669"/>
    <property type="project" value="InterPro"/>
</dbReference>
<dbReference type="Gene3D" id="3.30.1490.70">
    <property type="match status" value="1"/>
</dbReference>
<dbReference type="PROSITE" id="PS50160">
    <property type="entry name" value="DNA_LIGASE_A3"/>
    <property type="match status" value="1"/>
</dbReference>
<proteinExistence type="inferred from homology"/>
<dbReference type="PROSITE" id="PS00697">
    <property type="entry name" value="DNA_LIGASE_A1"/>
    <property type="match status" value="1"/>
</dbReference>
<accession>A0AAU8IEP1</accession>
<comment type="similarity">
    <text evidence="1">Belongs to the ATP-dependent DNA ligase family.</text>
</comment>
<dbReference type="InterPro" id="IPR050191">
    <property type="entry name" value="ATP-dep_DNA_ligase"/>
</dbReference>
<dbReference type="InterPro" id="IPR016059">
    <property type="entry name" value="DNA_ligase_ATP-dep_CS"/>
</dbReference>
<dbReference type="InterPro" id="IPR012309">
    <property type="entry name" value="DNA_ligase_ATP-dep_C"/>
</dbReference>
<name>A0AAU8IEP1_9BACL</name>
<dbReference type="SUPFAM" id="SSF50249">
    <property type="entry name" value="Nucleic acid-binding proteins"/>
    <property type="match status" value="1"/>
</dbReference>
<keyword evidence="3 6" id="KW-0436">Ligase</keyword>
<protein>
    <recommendedName>
        <fullName evidence="2">DNA ligase (ATP)</fullName>
        <ecNumber evidence="2">6.5.1.1</ecNumber>
    </recommendedName>
</protein>
<dbReference type="EC" id="6.5.1.1" evidence="2"/>
<dbReference type="SUPFAM" id="SSF56091">
    <property type="entry name" value="DNA ligase/mRNA capping enzyme, catalytic domain"/>
    <property type="match status" value="1"/>
</dbReference>
<dbReference type="CDD" id="cd07906">
    <property type="entry name" value="Adenylation_DNA_ligase_LigD_LigC"/>
    <property type="match status" value="1"/>
</dbReference>
<dbReference type="Pfam" id="PF04679">
    <property type="entry name" value="DNA_ligase_A_C"/>
    <property type="match status" value="1"/>
</dbReference>
<feature type="domain" description="ATP-dependent DNA ligase family profile" evidence="5">
    <location>
        <begin position="106"/>
        <end position="228"/>
    </location>
</feature>
<evidence type="ECO:0000256" key="4">
    <source>
        <dbReference type="ARBA" id="ARBA00034003"/>
    </source>
</evidence>
<dbReference type="CDD" id="cd07971">
    <property type="entry name" value="OBF_DNA_ligase_LigD"/>
    <property type="match status" value="1"/>
</dbReference>
<evidence type="ECO:0000256" key="2">
    <source>
        <dbReference type="ARBA" id="ARBA00012727"/>
    </source>
</evidence>
<dbReference type="GO" id="GO:0003910">
    <property type="term" value="F:DNA ligase (ATP) activity"/>
    <property type="evidence" value="ECO:0007669"/>
    <property type="project" value="UniProtKB-EC"/>
</dbReference>
<evidence type="ECO:0000256" key="1">
    <source>
        <dbReference type="ARBA" id="ARBA00007572"/>
    </source>
</evidence>
<dbReference type="InterPro" id="IPR012310">
    <property type="entry name" value="DNA_ligase_ATP-dep_cent"/>
</dbReference>
<evidence type="ECO:0000313" key="6">
    <source>
        <dbReference type="EMBL" id="XCJ16666.1"/>
    </source>
</evidence>
<evidence type="ECO:0000259" key="5">
    <source>
        <dbReference type="PROSITE" id="PS50160"/>
    </source>
</evidence>
<dbReference type="Gene3D" id="2.40.50.140">
    <property type="entry name" value="Nucleic acid-binding proteins"/>
    <property type="match status" value="1"/>
</dbReference>
<dbReference type="GO" id="GO:0006281">
    <property type="term" value="P:DNA repair"/>
    <property type="evidence" value="ECO:0007669"/>
    <property type="project" value="InterPro"/>
</dbReference>
<sequence length="318" mass="36273">MKWEPIIPFEPVMSDEIPDGKEWIHQVKWDGVRVLAYFEGTETRLFNRHGNERTAVFPEIARAQNYLSASSAIVDGEVIALDTSGKPSFHEVMRRDGISRMEKIPVLRREVPITYMIFDLIYRDGEWIDQVPLERRCDMLSDVLIETGQVRRVTSEEDGFALYQAVKQQGMEGIVSKNLNSKYLIKGKNGSWKKIKTERDLIAVIGGVTRRSSRFNALMLGLYNRQGQLVYIGRAGPGRLSEQQWQIFTNHVGLIKTSVCPFSNPPEAIKDVQWLKPDLTVKVVYREWTRGGNLRQPVIQAITGHQAAAGLFEDESHE</sequence>
<dbReference type="PANTHER" id="PTHR45674">
    <property type="entry name" value="DNA LIGASE 1/3 FAMILY MEMBER"/>
    <property type="match status" value="1"/>
</dbReference>
<dbReference type="AlphaFoldDB" id="A0AAU8IEP1"/>
<dbReference type="RefSeq" id="WP_353948096.1">
    <property type="nucleotide sequence ID" value="NZ_CP159510.1"/>
</dbReference>
<comment type="catalytic activity">
    <reaction evidence="4">
        <text>ATP + (deoxyribonucleotide)n-3'-hydroxyl + 5'-phospho-(deoxyribonucleotide)m = (deoxyribonucleotide)n+m + AMP + diphosphate.</text>
        <dbReference type="EC" id="6.5.1.1"/>
    </reaction>
</comment>